<keyword evidence="1 2" id="KW-0238">DNA-binding</keyword>
<dbReference type="InterPro" id="IPR009057">
    <property type="entry name" value="Homeodomain-like_sf"/>
</dbReference>
<dbReference type="Pfam" id="PF14278">
    <property type="entry name" value="TetR_C_8"/>
    <property type="match status" value="1"/>
</dbReference>
<feature type="DNA-binding region" description="H-T-H motif" evidence="2">
    <location>
        <begin position="34"/>
        <end position="53"/>
    </location>
</feature>
<dbReference type="PANTHER" id="PTHR43479">
    <property type="entry name" value="ACREF/ENVCD OPERON REPRESSOR-RELATED"/>
    <property type="match status" value="1"/>
</dbReference>
<dbReference type="InterPro" id="IPR039532">
    <property type="entry name" value="TetR_C_Firmicutes"/>
</dbReference>
<organism evidence="4 5">
    <name type="scientific">Limosilactobacillus coleohominis</name>
    <dbReference type="NCBI Taxonomy" id="181675"/>
    <lineage>
        <taxon>Bacteria</taxon>
        <taxon>Bacillati</taxon>
        <taxon>Bacillota</taxon>
        <taxon>Bacilli</taxon>
        <taxon>Lactobacillales</taxon>
        <taxon>Lactobacillaceae</taxon>
        <taxon>Limosilactobacillus</taxon>
    </lineage>
</organism>
<evidence type="ECO:0000256" key="2">
    <source>
        <dbReference type="PROSITE-ProRule" id="PRU00335"/>
    </source>
</evidence>
<protein>
    <submittedName>
        <fullName evidence="4">TetR/AcrR family transcriptional regulator</fullName>
    </submittedName>
</protein>
<sequence length="211" mass="24564">MADKKLDPRVIKTRTNLRHALVYLMQNEKIDNISVQKITETAHITRGTFYLHYKDKKDFVQKAMDEIINEFFDSVMIDSANIVDGRVIRVMSLNKAFDYIEKNSDIFTILLDRAQNNNFYRQLYQRLTDEMISFVKEMGDDLDDLEVPMKVQIAFTASAMLGLIAQWLNNGLIYTSKYMTKTVSKILNRFESTGMLLPSFFDDELRSSLTI</sequence>
<dbReference type="Proteomes" id="UP000785625">
    <property type="component" value="Unassembled WGS sequence"/>
</dbReference>
<evidence type="ECO:0000256" key="1">
    <source>
        <dbReference type="ARBA" id="ARBA00023125"/>
    </source>
</evidence>
<comment type="caution">
    <text evidence="4">The sequence shown here is derived from an EMBL/GenBank/DDBJ whole genome shotgun (WGS) entry which is preliminary data.</text>
</comment>
<keyword evidence="5" id="KW-1185">Reference proteome</keyword>
<dbReference type="InterPro" id="IPR001647">
    <property type="entry name" value="HTH_TetR"/>
</dbReference>
<accession>A0ABS2GZB8</accession>
<evidence type="ECO:0000313" key="4">
    <source>
        <dbReference type="EMBL" id="MBM6940595.1"/>
    </source>
</evidence>
<gene>
    <name evidence="4" type="ORF">H5975_03670</name>
</gene>
<proteinExistence type="predicted"/>
<dbReference type="PANTHER" id="PTHR43479:SF7">
    <property type="entry name" value="TETR-FAMILY TRANSCRIPTIONAL REGULATOR"/>
    <property type="match status" value="1"/>
</dbReference>
<dbReference type="RefSeq" id="WP_178660474.1">
    <property type="nucleotide sequence ID" value="NZ_CALVGD010000025.1"/>
</dbReference>
<dbReference type="SUPFAM" id="SSF46689">
    <property type="entry name" value="Homeodomain-like"/>
    <property type="match status" value="1"/>
</dbReference>
<reference evidence="4 5" key="1">
    <citation type="journal article" date="2021" name="Sci. Rep.">
        <title>The distribution of antibiotic resistance genes in chicken gut microbiota commensals.</title>
        <authorList>
            <person name="Juricova H."/>
            <person name="Matiasovicova J."/>
            <person name="Kubasova T."/>
            <person name="Cejkova D."/>
            <person name="Rychlik I."/>
        </authorList>
    </citation>
    <scope>NUCLEOTIDE SEQUENCE [LARGE SCALE GENOMIC DNA]</scope>
    <source>
        <strain evidence="4 5">An574</strain>
    </source>
</reference>
<dbReference type="EMBL" id="JACJKU010000025">
    <property type="protein sequence ID" value="MBM6940595.1"/>
    <property type="molecule type" value="Genomic_DNA"/>
</dbReference>
<evidence type="ECO:0000259" key="3">
    <source>
        <dbReference type="PROSITE" id="PS50977"/>
    </source>
</evidence>
<dbReference type="Gene3D" id="1.10.357.10">
    <property type="entry name" value="Tetracycline Repressor, domain 2"/>
    <property type="match status" value="1"/>
</dbReference>
<feature type="domain" description="HTH tetR-type" evidence="3">
    <location>
        <begin position="11"/>
        <end position="71"/>
    </location>
</feature>
<dbReference type="PROSITE" id="PS50977">
    <property type="entry name" value="HTH_TETR_2"/>
    <property type="match status" value="1"/>
</dbReference>
<dbReference type="InterPro" id="IPR050624">
    <property type="entry name" value="HTH-type_Tx_Regulator"/>
</dbReference>
<evidence type="ECO:0000313" key="5">
    <source>
        <dbReference type="Proteomes" id="UP000785625"/>
    </source>
</evidence>
<name>A0ABS2GZB8_9LACO</name>